<gene>
    <name evidence="2" type="ORF">D9619_010107</name>
</gene>
<evidence type="ECO:0000256" key="1">
    <source>
        <dbReference type="SAM" id="Phobius"/>
    </source>
</evidence>
<comment type="caution">
    <text evidence="2">The sequence shown here is derived from an EMBL/GenBank/DDBJ whole genome shotgun (WGS) entry which is preliminary data.</text>
</comment>
<dbReference type="AlphaFoldDB" id="A0A8H5BLF5"/>
<protein>
    <submittedName>
        <fullName evidence="2">Uncharacterized protein</fullName>
    </submittedName>
</protein>
<sequence>MPAKLLVYVAGIVLSFYIIIALNQMPLLEHLSLRWDEILQPSHAPLKETPRIQLSCLRYLKVHQTGTQPVLYLLLHLIMPKLKRVIVNILELDGHNNDYPELIRVISSTVTNSDFGHLDSMFAGERHFLLSRSGKFSEFEVDVRFLVVRQYVLLVQQIMDGIAIIPSNNFVGLHHVSLACQLDCYELAMLLGQFPRLKSLFVYLSSTCAPLAQALEFGTLGSSNPTPLLRTLENITFSFVVGPKQSAAMLVLYKSLLARHKSGFGIKTLRADISAMPDGMIKQFEDIGICVENEGT</sequence>
<dbReference type="EMBL" id="JAACJJ010000015">
    <property type="protein sequence ID" value="KAF5325550.1"/>
    <property type="molecule type" value="Genomic_DNA"/>
</dbReference>
<dbReference type="Proteomes" id="UP000567179">
    <property type="component" value="Unassembled WGS sequence"/>
</dbReference>
<organism evidence="2 3">
    <name type="scientific">Psilocybe cf. subviscida</name>
    <dbReference type="NCBI Taxonomy" id="2480587"/>
    <lineage>
        <taxon>Eukaryota</taxon>
        <taxon>Fungi</taxon>
        <taxon>Dikarya</taxon>
        <taxon>Basidiomycota</taxon>
        <taxon>Agaricomycotina</taxon>
        <taxon>Agaricomycetes</taxon>
        <taxon>Agaricomycetidae</taxon>
        <taxon>Agaricales</taxon>
        <taxon>Agaricineae</taxon>
        <taxon>Strophariaceae</taxon>
        <taxon>Psilocybe</taxon>
    </lineage>
</organism>
<proteinExistence type="predicted"/>
<accession>A0A8H5BLF5</accession>
<evidence type="ECO:0000313" key="3">
    <source>
        <dbReference type="Proteomes" id="UP000567179"/>
    </source>
</evidence>
<keyword evidence="1" id="KW-0812">Transmembrane</keyword>
<name>A0A8H5BLF5_9AGAR</name>
<keyword evidence="1" id="KW-1133">Transmembrane helix</keyword>
<keyword evidence="1" id="KW-0472">Membrane</keyword>
<reference evidence="2 3" key="1">
    <citation type="journal article" date="2020" name="ISME J.">
        <title>Uncovering the hidden diversity of litter-decomposition mechanisms in mushroom-forming fungi.</title>
        <authorList>
            <person name="Floudas D."/>
            <person name="Bentzer J."/>
            <person name="Ahren D."/>
            <person name="Johansson T."/>
            <person name="Persson P."/>
            <person name="Tunlid A."/>
        </authorList>
    </citation>
    <scope>NUCLEOTIDE SEQUENCE [LARGE SCALE GENOMIC DNA]</scope>
    <source>
        <strain evidence="2 3">CBS 101986</strain>
    </source>
</reference>
<keyword evidence="3" id="KW-1185">Reference proteome</keyword>
<feature type="transmembrane region" description="Helical" evidence="1">
    <location>
        <begin position="6"/>
        <end position="25"/>
    </location>
</feature>
<evidence type="ECO:0000313" key="2">
    <source>
        <dbReference type="EMBL" id="KAF5325550.1"/>
    </source>
</evidence>